<dbReference type="GO" id="GO:0032259">
    <property type="term" value="P:methylation"/>
    <property type="evidence" value="ECO:0007669"/>
    <property type="project" value="UniProtKB-KW"/>
</dbReference>
<dbReference type="AlphaFoldDB" id="A0A5D3CJ47"/>
<dbReference type="EMBL" id="SSTD01010431">
    <property type="protein sequence ID" value="TYK11831.1"/>
    <property type="molecule type" value="Genomic_DNA"/>
</dbReference>
<dbReference type="GO" id="GO:0008168">
    <property type="term" value="F:methyltransferase activity"/>
    <property type="evidence" value="ECO:0007669"/>
    <property type="project" value="UniProtKB-KW"/>
</dbReference>
<protein>
    <submittedName>
        <fullName evidence="2">Myricetin O-methyltransferase</fullName>
    </submittedName>
</protein>
<keyword evidence="2" id="KW-0808">Transferase</keyword>
<proteinExistence type="predicted"/>
<evidence type="ECO:0000313" key="2">
    <source>
        <dbReference type="EMBL" id="TYK11831.1"/>
    </source>
</evidence>
<comment type="caution">
    <text evidence="2">The sequence shown here is derived from an EMBL/GenBank/DDBJ whole genome shotgun (WGS) entry which is preliminary data.</text>
</comment>
<sequence length="61" mass="7061">MPFLILGLLIRQSSKAKEEEALLRGYHPSLRAYHNQAGKKRRQPGSRAQLRRQDDSHSAYE</sequence>
<name>A0A5D3CJ47_CUCMM</name>
<feature type="region of interest" description="Disordered" evidence="1">
    <location>
        <begin position="32"/>
        <end position="61"/>
    </location>
</feature>
<reference evidence="2 3" key="1">
    <citation type="submission" date="2019-08" db="EMBL/GenBank/DDBJ databases">
        <title>Draft genome sequences of two oriental melons (Cucumis melo L. var makuwa).</title>
        <authorList>
            <person name="Kwon S.-Y."/>
        </authorList>
    </citation>
    <scope>NUCLEOTIDE SEQUENCE [LARGE SCALE GENOMIC DNA]</scope>
    <source>
        <strain evidence="3">cv. Chang Bougi</strain>
        <tissue evidence="2">Leaf</tissue>
    </source>
</reference>
<accession>A0A5D3CJ47</accession>
<organism evidence="2 3">
    <name type="scientific">Cucumis melo var. makuwa</name>
    <name type="common">Oriental melon</name>
    <dbReference type="NCBI Taxonomy" id="1194695"/>
    <lineage>
        <taxon>Eukaryota</taxon>
        <taxon>Viridiplantae</taxon>
        <taxon>Streptophyta</taxon>
        <taxon>Embryophyta</taxon>
        <taxon>Tracheophyta</taxon>
        <taxon>Spermatophyta</taxon>
        <taxon>Magnoliopsida</taxon>
        <taxon>eudicotyledons</taxon>
        <taxon>Gunneridae</taxon>
        <taxon>Pentapetalae</taxon>
        <taxon>rosids</taxon>
        <taxon>fabids</taxon>
        <taxon>Cucurbitales</taxon>
        <taxon>Cucurbitaceae</taxon>
        <taxon>Benincaseae</taxon>
        <taxon>Cucumis</taxon>
    </lineage>
</organism>
<evidence type="ECO:0000256" key="1">
    <source>
        <dbReference type="SAM" id="MobiDB-lite"/>
    </source>
</evidence>
<evidence type="ECO:0000313" key="3">
    <source>
        <dbReference type="Proteomes" id="UP000321947"/>
    </source>
</evidence>
<feature type="compositionally biased region" description="Basic and acidic residues" evidence="1">
    <location>
        <begin position="51"/>
        <end position="61"/>
    </location>
</feature>
<keyword evidence="2" id="KW-0489">Methyltransferase</keyword>
<dbReference type="Proteomes" id="UP000321947">
    <property type="component" value="Unassembled WGS sequence"/>
</dbReference>
<gene>
    <name evidence="2" type="ORF">E5676_scaffold152G00460</name>
</gene>